<dbReference type="Pfam" id="PF01105">
    <property type="entry name" value="EMP24_GP25L"/>
    <property type="match status" value="1"/>
</dbReference>
<proteinExistence type="inferred from homology"/>
<reference evidence="9" key="1">
    <citation type="submission" date="2022-04" db="EMBL/GenBank/DDBJ databases">
        <title>A functionally conserved STORR gene fusion in Papaver species that diverged 16.8 million years ago.</title>
        <authorList>
            <person name="Catania T."/>
        </authorList>
    </citation>
    <scope>NUCLEOTIDE SEQUENCE</scope>
    <source>
        <strain evidence="9">S-188037</strain>
    </source>
</reference>
<dbReference type="EMBL" id="JAJJMB010009231">
    <property type="protein sequence ID" value="KAI3914751.1"/>
    <property type="molecule type" value="Genomic_DNA"/>
</dbReference>
<evidence type="ECO:0000256" key="4">
    <source>
        <dbReference type="ARBA" id="ARBA00022729"/>
    </source>
</evidence>
<keyword evidence="10" id="KW-1185">Reference proteome</keyword>
<keyword evidence="6 7" id="KW-0472">Membrane</keyword>
<evidence type="ECO:0000256" key="3">
    <source>
        <dbReference type="ARBA" id="ARBA00022692"/>
    </source>
</evidence>
<dbReference type="InterPro" id="IPR015720">
    <property type="entry name" value="Emp24-like"/>
</dbReference>
<feature type="domain" description="GOLD" evidence="8">
    <location>
        <begin position="30"/>
        <end position="115"/>
    </location>
</feature>
<dbReference type="InterPro" id="IPR009038">
    <property type="entry name" value="GOLD_dom"/>
</dbReference>
<comment type="similarity">
    <text evidence="2">Belongs to the EMP24/GP25L family.</text>
</comment>
<dbReference type="AlphaFoldDB" id="A0AAD4SPJ2"/>
<evidence type="ECO:0000313" key="9">
    <source>
        <dbReference type="EMBL" id="KAI3914751.1"/>
    </source>
</evidence>
<keyword evidence="3 7" id="KW-0812">Transmembrane</keyword>
<evidence type="ECO:0000256" key="6">
    <source>
        <dbReference type="ARBA" id="ARBA00023136"/>
    </source>
</evidence>
<dbReference type="Proteomes" id="UP001202328">
    <property type="component" value="Unassembled WGS sequence"/>
</dbReference>
<evidence type="ECO:0000259" key="8">
    <source>
        <dbReference type="Pfam" id="PF01105"/>
    </source>
</evidence>
<keyword evidence="4" id="KW-0732">Signal</keyword>
<dbReference type="GO" id="GO:0016020">
    <property type="term" value="C:membrane"/>
    <property type="evidence" value="ECO:0007669"/>
    <property type="project" value="UniProtKB-SubCell"/>
</dbReference>
<organism evidence="9 10">
    <name type="scientific">Papaver atlanticum</name>
    <dbReference type="NCBI Taxonomy" id="357466"/>
    <lineage>
        <taxon>Eukaryota</taxon>
        <taxon>Viridiplantae</taxon>
        <taxon>Streptophyta</taxon>
        <taxon>Embryophyta</taxon>
        <taxon>Tracheophyta</taxon>
        <taxon>Spermatophyta</taxon>
        <taxon>Magnoliopsida</taxon>
        <taxon>Ranunculales</taxon>
        <taxon>Papaveraceae</taxon>
        <taxon>Papaveroideae</taxon>
        <taxon>Papaver</taxon>
    </lineage>
</organism>
<evidence type="ECO:0000256" key="2">
    <source>
        <dbReference type="ARBA" id="ARBA00007104"/>
    </source>
</evidence>
<sequence length="115" mass="13404">MKDNLLLLHLRLVINIIWLGFGHMIITHRLTVDFGWKNGVAAKDWPNVAKKGQIDFMEMELRMLEDVVRSVHDEMIYLREREEDMHGINRATNSKTAWLGFYSMFVCLSVAGLQL</sequence>
<evidence type="ECO:0000313" key="10">
    <source>
        <dbReference type="Proteomes" id="UP001202328"/>
    </source>
</evidence>
<comment type="subcellular location">
    <subcellularLocation>
        <location evidence="1">Membrane</location>
        <topology evidence="1">Single-pass type I membrane protein</topology>
    </subcellularLocation>
</comment>
<dbReference type="PANTHER" id="PTHR22811">
    <property type="entry name" value="TRANSMEMBRANE EMP24 DOMAIN-CONTAINING PROTEIN"/>
    <property type="match status" value="1"/>
</dbReference>
<name>A0AAD4SPJ2_9MAGN</name>
<keyword evidence="5 7" id="KW-1133">Transmembrane helix</keyword>
<protein>
    <recommendedName>
        <fullName evidence="8">GOLD domain-containing protein</fullName>
    </recommendedName>
</protein>
<evidence type="ECO:0000256" key="1">
    <source>
        <dbReference type="ARBA" id="ARBA00004479"/>
    </source>
</evidence>
<evidence type="ECO:0000256" key="7">
    <source>
        <dbReference type="SAM" id="Phobius"/>
    </source>
</evidence>
<feature type="transmembrane region" description="Helical" evidence="7">
    <location>
        <begin position="96"/>
        <end position="113"/>
    </location>
</feature>
<evidence type="ECO:0000256" key="5">
    <source>
        <dbReference type="ARBA" id="ARBA00022989"/>
    </source>
</evidence>
<accession>A0AAD4SPJ2</accession>
<feature type="transmembrane region" description="Helical" evidence="7">
    <location>
        <begin position="6"/>
        <end position="26"/>
    </location>
</feature>
<comment type="caution">
    <text evidence="9">The sequence shown here is derived from an EMBL/GenBank/DDBJ whole genome shotgun (WGS) entry which is preliminary data.</text>
</comment>
<gene>
    <name evidence="9" type="ORF">MKW98_001987</name>
</gene>